<evidence type="ECO:0000256" key="1">
    <source>
        <dbReference type="SAM" id="MobiDB-lite"/>
    </source>
</evidence>
<organism evidence="2 3">
    <name type="scientific">Curvularia kusanoi</name>
    <name type="common">Cochliobolus kusanoi</name>
    <dbReference type="NCBI Taxonomy" id="90978"/>
    <lineage>
        <taxon>Eukaryota</taxon>
        <taxon>Fungi</taxon>
        <taxon>Dikarya</taxon>
        <taxon>Ascomycota</taxon>
        <taxon>Pezizomycotina</taxon>
        <taxon>Dothideomycetes</taxon>
        <taxon>Pleosporomycetidae</taxon>
        <taxon>Pleosporales</taxon>
        <taxon>Pleosporineae</taxon>
        <taxon>Pleosporaceae</taxon>
        <taxon>Curvularia</taxon>
    </lineage>
</organism>
<keyword evidence="3" id="KW-1185">Reference proteome</keyword>
<evidence type="ECO:0000313" key="3">
    <source>
        <dbReference type="Proteomes" id="UP000801428"/>
    </source>
</evidence>
<dbReference type="OrthoDB" id="3786223at2759"/>
<name>A0A9P4TC99_CURKU</name>
<reference evidence="2" key="1">
    <citation type="submission" date="2019-04" db="EMBL/GenBank/DDBJ databases">
        <title>Sequencing of skin fungus with MAO and IRED activity.</title>
        <authorList>
            <person name="Marsaioli A.J."/>
            <person name="Bonatto J.M.C."/>
            <person name="Reis Junior O."/>
        </authorList>
    </citation>
    <scope>NUCLEOTIDE SEQUENCE</scope>
    <source>
        <strain evidence="2">30M1</strain>
    </source>
</reference>
<feature type="region of interest" description="Disordered" evidence="1">
    <location>
        <begin position="137"/>
        <end position="212"/>
    </location>
</feature>
<feature type="compositionally biased region" description="Polar residues" evidence="1">
    <location>
        <begin position="188"/>
        <end position="199"/>
    </location>
</feature>
<sequence length="242" mass="26167">MVRSCMSDFAQLGRLISSYFITHSPPEVTAQQACDLGSIPYTTWKPPTCSHKCQGMCPHLPFGDEVRVNGRLVTGTTDSAIELYNRGRLAGCDDTTAIGFADKHTTFSTVLDTLNQTLTHARVIANGNVPCVPSTRNADAHCTTSHTPSTNLPDAQAEDKGKMPISKATSQSQTRHGISRTAAEAHTTHQQSIDLSQGPRNPFDDAYSLSDEDEDLYDTIALTDLRPEALPIPQSSLVSPNP</sequence>
<dbReference type="Proteomes" id="UP000801428">
    <property type="component" value="Unassembled WGS sequence"/>
</dbReference>
<feature type="compositionally biased region" description="Polar residues" evidence="1">
    <location>
        <begin position="137"/>
        <end position="153"/>
    </location>
</feature>
<feature type="compositionally biased region" description="Polar residues" evidence="1">
    <location>
        <begin position="167"/>
        <end position="176"/>
    </location>
</feature>
<accession>A0A9P4TC99</accession>
<dbReference type="EMBL" id="SWKU01000014">
    <property type="protein sequence ID" value="KAF3000853.1"/>
    <property type="molecule type" value="Genomic_DNA"/>
</dbReference>
<gene>
    <name evidence="2" type="ORF">E8E13_007234</name>
</gene>
<comment type="caution">
    <text evidence="2">The sequence shown here is derived from an EMBL/GenBank/DDBJ whole genome shotgun (WGS) entry which is preliminary data.</text>
</comment>
<proteinExistence type="predicted"/>
<protein>
    <submittedName>
        <fullName evidence="2">Uncharacterized protein</fullName>
    </submittedName>
</protein>
<dbReference type="AlphaFoldDB" id="A0A9P4TC99"/>
<evidence type="ECO:0000313" key="2">
    <source>
        <dbReference type="EMBL" id="KAF3000853.1"/>
    </source>
</evidence>